<evidence type="ECO:0000256" key="1">
    <source>
        <dbReference type="ARBA" id="ARBA00007996"/>
    </source>
</evidence>
<evidence type="ECO:0000256" key="2">
    <source>
        <dbReference type="ARBA" id="ARBA00022603"/>
    </source>
</evidence>
<keyword evidence="4" id="KW-0949">S-adenosyl-L-methionine</keyword>
<gene>
    <name evidence="6" type="primary">LOC100368597</name>
</gene>
<evidence type="ECO:0000313" key="6">
    <source>
        <dbReference type="RefSeq" id="XP_002739259.1"/>
    </source>
</evidence>
<dbReference type="Pfam" id="PF01234">
    <property type="entry name" value="NNMT_PNMT_TEMT"/>
    <property type="match status" value="1"/>
</dbReference>
<dbReference type="InterPro" id="IPR000940">
    <property type="entry name" value="NNMT_TEMT_trans"/>
</dbReference>
<dbReference type="Gene3D" id="3.40.50.150">
    <property type="entry name" value="Vaccinia Virus protein VP39"/>
    <property type="match status" value="1"/>
</dbReference>
<keyword evidence="5" id="KW-1185">Reference proteome</keyword>
<dbReference type="GeneID" id="100368597"/>
<keyword evidence="3" id="KW-0808">Transferase</keyword>
<keyword evidence="2" id="KW-0489">Methyltransferase</keyword>
<dbReference type="PANTHER" id="PTHR10867">
    <property type="entry name" value="NNMT/PNMT/TEMT FAMILY MEMBER"/>
    <property type="match status" value="1"/>
</dbReference>
<reference evidence="6" key="1">
    <citation type="submission" date="2025-08" db="UniProtKB">
        <authorList>
            <consortium name="RefSeq"/>
        </authorList>
    </citation>
    <scope>IDENTIFICATION</scope>
    <source>
        <tissue evidence="6">Testes</tissue>
    </source>
</reference>
<comment type="similarity">
    <text evidence="1">Belongs to the class I-like SAM-binding methyltransferase superfamily. NNMT/PNMT/TEMT family.</text>
</comment>
<dbReference type="InterPro" id="IPR029063">
    <property type="entry name" value="SAM-dependent_MTases_sf"/>
</dbReference>
<protein>
    <submittedName>
        <fullName evidence="6">Nicotinamide N-methyltransferase-like</fullName>
    </submittedName>
</protein>
<evidence type="ECO:0000256" key="3">
    <source>
        <dbReference type="ARBA" id="ARBA00022679"/>
    </source>
</evidence>
<organism evidence="5 6">
    <name type="scientific">Saccoglossus kowalevskii</name>
    <name type="common">Acorn worm</name>
    <dbReference type="NCBI Taxonomy" id="10224"/>
    <lineage>
        <taxon>Eukaryota</taxon>
        <taxon>Metazoa</taxon>
        <taxon>Hemichordata</taxon>
        <taxon>Enteropneusta</taxon>
        <taxon>Harrimaniidae</taxon>
        <taxon>Saccoglossus</taxon>
    </lineage>
</organism>
<dbReference type="SUPFAM" id="SSF53335">
    <property type="entry name" value="S-adenosyl-L-methionine-dependent methyltransferases"/>
    <property type="match status" value="1"/>
</dbReference>
<dbReference type="RefSeq" id="XP_002739259.1">
    <property type="nucleotide sequence ID" value="XM_002739213.2"/>
</dbReference>
<evidence type="ECO:0000313" key="5">
    <source>
        <dbReference type="Proteomes" id="UP000694865"/>
    </source>
</evidence>
<dbReference type="PANTHER" id="PTHR10867:SF17">
    <property type="entry name" value="NICOTINAMIDE N-METHYLTRANSFERASE"/>
    <property type="match status" value="1"/>
</dbReference>
<evidence type="ECO:0000256" key="4">
    <source>
        <dbReference type="ARBA" id="ARBA00022691"/>
    </source>
</evidence>
<name>A0ABM0GX34_SACKO</name>
<sequence>MAKTHFDSDYETVFDVDAYLNLLFTDVYTCGGGGPGDGNYLLCLQIDFFKKATFTGNRLLEIGSGPTVHNLIPASAYFKEITVAEFSKPCRDAVEKWIRAEPDAFDWSHFFDYVCAKEGNGESWKSRQENLRKYIKGVIPCDVHESNPLGLNSLDPFDAIITSTCLEAACLDNQSYRSAIKNITKLLKPGGLLLIWSTLNESFYMIGGSRFHALPLDAEFIINAVKEAGYTDIKTTKFPVPPFEGIEKIADAEGILFLTACKL</sequence>
<accession>A0ABM0GX34</accession>
<dbReference type="Proteomes" id="UP000694865">
    <property type="component" value="Unplaced"/>
</dbReference>
<proteinExistence type="inferred from homology"/>
<dbReference type="PROSITE" id="PS51681">
    <property type="entry name" value="SAM_MT_NNMT_PNMT_TEMT"/>
    <property type="match status" value="1"/>
</dbReference>